<dbReference type="InterPro" id="IPR013187">
    <property type="entry name" value="F-box-assoc_dom_typ3"/>
</dbReference>
<dbReference type="InterPro" id="IPR001810">
    <property type="entry name" value="F-box_dom"/>
</dbReference>
<proteinExistence type="predicted"/>
<protein>
    <recommendedName>
        <fullName evidence="2">F-box domain-containing protein</fullName>
    </recommendedName>
</protein>
<dbReference type="InterPro" id="IPR036047">
    <property type="entry name" value="F-box-like_dom_sf"/>
</dbReference>
<gene>
    <name evidence="3" type="ORF">MERR_LOCUS35222</name>
</gene>
<dbReference type="Pfam" id="PF08268">
    <property type="entry name" value="FBA_3"/>
    <property type="match status" value="1"/>
</dbReference>
<sequence>MTNSEDHHRKILRGNTESSSRNTIPNDLIIEILSRLTGKSIAICRCVSKQWKALLRSPDFTKSFLTRSSSRPRILITYQAEGKWHFFSAPHPRNLVKELTLVEPDYHMSFSGHPYTEKCLSVNGLLCLIDTYMLMEKRDRVPVICNPSTGQYVPLPKVKAKNNDLRSFFGYDPINKQYKVMCMTVTRYRQQDNSKEHQVLTIGKGKLSWKKIECSFPHYPDNRRDGICINGVCYYIARSVPKEPSLIACFDVRSEEFSFIKMAESPSLIYVSALVNYKGKLGLVVHNCGSHGELWVLDDTKKEKWSKHIFALPDEVYHEIIRSTWATDTGEIAWVLSSLTRPLSVFYSNLETKSVKRVIIEGIDEEALMGIHRFGAFIDHVENVMFL</sequence>
<dbReference type="OrthoDB" id="687122at2759"/>
<dbReference type="PROSITE" id="PS50181">
    <property type="entry name" value="FBOX"/>
    <property type="match status" value="1"/>
</dbReference>
<dbReference type="SMART" id="SM00256">
    <property type="entry name" value="FBOX"/>
    <property type="match status" value="1"/>
</dbReference>
<name>A0A6D2KJY3_9BRAS</name>
<dbReference type="AlphaFoldDB" id="A0A6D2KJY3"/>
<evidence type="ECO:0000259" key="2">
    <source>
        <dbReference type="PROSITE" id="PS50181"/>
    </source>
</evidence>
<dbReference type="NCBIfam" id="TIGR01640">
    <property type="entry name" value="F_box_assoc_1"/>
    <property type="match status" value="1"/>
</dbReference>
<feature type="region of interest" description="Disordered" evidence="1">
    <location>
        <begin position="1"/>
        <end position="20"/>
    </location>
</feature>
<dbReference type="EMBL" id="CACVBM020001385">
    <property type="protein sequence ID" value="CAA7047987.1"/>
    <property type="molecule type" value="Genomic_DNA"/>
</dbReference>
<dbReference type="PANTHER" id="PTHR31111:SF114">
    <property type="entry name" value="F-BOX ASSOCIATED UBIQUITINATION EFFECTOR FAMILY PROTEIN-RELATED"/>
    <property type="match status" value="1"/>
</dbReference>
<comment type="caution">
    <text evidence="3">The sequence shown here is derived from an EMBL/GenBank/DDBJ whole genome shotgun (WGS) entry which is preliminary data.</text>
</comment>
<keyword evidence="4" id="KW-1185">Reference proteome</keyword>
<accession>A0A6D2KJY3</accession>
<evidence type="ECO:0000313" key="3">
    <source>
        <dbReference type="EMBL" id="CAA7047987.1"/>
    </source>
</evidence>
<dbReference type="Gene3D" id="1.20.1280.50">
    <property type="match status" value="1"/>
</dbReference>
<dbReference type="Proteomes" id="UP000467841">
    <property type="component" value="Unassembled WGS sequence"/>
</dbReference>
<evidence type="ECO:0000313" key="4">
    <source>
        <dbReference type="Proteomes" id="UP000467841"/>
    </source>
</evidence>
<feature type="domain" description="F-box" evidence="2">
    <location>
        <begin position="18"/>
        <end position="67"/>
    </location>
</feature>
<organism evidence="3 4">
    <name type="scientific">Microthlaspi erraticum</name>
    <dbReference type="NCBI Taxonomy" id="1685480"/>
    <lineage>
        <taxon>Eukaryota</taxon>
        <taxon>Viridiplantae</taxon>
        <taxon>Streptophyta</taxon>
        <taxon>Embryophyta</taxon>
        <taxon>Tracheophyta</taxon>
        <taxon>Spermatophyta</taxon>
        <taxon>Magnoliopsida</taxon>
        <taxon>eudicotyledons</taxon>
        <taxon>Gunneridae</taxon>
        <taxon>Pentapetalae</taxon>
        <taxon>rosids</taxon>
        <taxon>malvids</taxon>
        <taxon>Brassicales</taxon>
        <taxon>Brassicaceae</taxon>
        <taxon>Coluteocarpeae</taxon>
        <taxon>Microthlaspi</taxon>
    </lineage>
</organism>
<reference evidence="3" key="1">
    <citation type="submission" date="2020-01" db="EMBL/GenBank/DDBJ databases">
        <authorList>
            <person name="Mishra B."/>
        </authorList>
    </citation>
    <scope>NUCLEOTIDE SEQUENCE [LARGE SCALE GENOMIC DNA]</scope>
</reference>
<evidence type="ECO:0000256" key="1">
    <source>
        <dbReference type="SAM" id="MobiDB-lite"/>
    </source>
</evidence>
<dbReference type="CDD" id="cd22157">
    <property type="entry name" value="F-box_AtFBW1-like"/>
    <property type="match status" value="1"/>
</dbReference>
<dbReference type="PANTHER" id="PTHR31111">
    <property type="entry name" value="BNAA05G37150D PROTEIN-RELATED"/>
    <property type="match status" value="1"/>
</dbReference>
<dbReference type="SUPFAM" id="SSF81383">
    <property type="entry name" value="F-box domain"/>
    <property type="match status" value="1"/>
</dbReference>
<dbReference type="InterPro" id="IPR017451">
    <property type="entry name" value="F-box-assoc_interact_dom"/>
</dbReference>
<dbReference type="Pfam" id="PF00646">
    <property type="entry name" value="F-box"/>
    <property type="match status" value="1"/>
</dbReference>